<dbReference type="RefSeq" id="XP_033577065.1">
    <property type="nucleotide sequence ID" value="XM_033714214.1"/>
</dbReference>
<evidence type="ECO:0000313" key="5">
    <source>
        <dbReference type="Proteomes" id="UP000504636"/>
    </source>
</evidence>
<feature type="compositionally biased region" description="Low complexity" evidence="2">
    <location>
        <begin position="871"/>
        <end position="897"/>
    </location>
</feature>
<dbReference type="InterPro" id="IPR001138">
    <property type="entry name" value="Zn2Cys6_DnaBD"/>
</dbReference>
<evidence type="ECO:0000259" key="3">
    <source>
        <dbReference type="PROSITE" id="PS50048"/>
    </source>
</evidence>
<dbReference type="GeneID" id="54455107"/>
<dbReference type="SUPFAM" id="SSF57701">
    <property type="entry name" value="Zn2/Cys6 DNA-binding domain"/>
    <property type="match status" value="1"/>
</dbReference>
<feature type="compositionally biased region" description="Polar residues" evidence="2">
    <location>
        <begin position="321"/>
        <end position="346"/>
    </location>
</feature>
<reference evidence="6" key="3">
    <citation type="submission" date="2025-04" db="UniProtKB">
        <authorList>
            <consortium name="RefSeq"/>
        </authorList>
    </citation>
    <scope>IDENTIFICATION</scope>
    <source>
        <strain evidence="6">CBS 304.34</strain>
    </source>
</reference>
<dbReference type="EMBL" id="MU003700">
    <property type="protein sequence ID" value="KAF2810101.1"/>
    <property type="molecule type" value="Genomic_DNA"/>
</dbReference>
<accession>A0A6A6YMY3</accession>
<feature type="compositionally biased region" description="Basic residues" evidence="2">
    <location>
        <begin position="662"/>
        <end position="674"/>
    </location>
</feature>
<feature type="compositionally biased region" description="Polar residues" evidence="2">
    <location>
        <begin position="981"/>
        <end position="1005"/>
    </location>
</feature>
<feature type="compositionally biased region" description="Pro residues" evidence="2">
    <location>
        <begin position="1036"/>
        <end position="1060"/>
    </location>
</feature>
<protein>
    <recommendedName>
        <fullName evidence="3">Zn(2)-C6 fungal-type domain-containing protein</fullName>
    </recommendedName>
</protein>
<feature type="domain" description="Zn(2)-C6 fungal-type" evidence="3">
    <location>
        <begin position="241"/>
        <end position="269"/>
    </location>
</feature>
<dbReference type="PROSITE" id="PS50048">
    <property type="entry name" value="ZN2_CY6_FUNGAL_2"/>
    <property type="match status" value="1"/>
</dbReference>
<reference evidence="4 6" key="1">
    <citation type="journal article" date="2020" name="Stud. Mycol.">
        <title>101 Dothideomycetes genomes: a test case for predicting lifestyles and emergence of pathogens.</title>
        <authorList>
            <person name="Haridas S."/>
            <person name="Albert R."/>
            <person name="Binder M."/>
            <person name="Bloem J."/>
            <person name="Labutti K."/>
            <person name="Salamov A."/>
            <person name="Andreopoulos B."/>
            <person name="Baker S."/>
            <person name="Barry K."/>
            <person name="Bills G."/>
            <person name="Bluhm B."/>
            <person name="Cannon C."/>
            <person name="Castanera R."/>
            <person name="Culley D."/>
            <person name="Daum C."/>
            <person name="Ezra D."/>
            <person name="Gonzalez J."/>
            <person name="Henrissat B."/>
            <person name="Kuo A."/>
            <person name="Liang C."/>
            <person name="Lipzen A."/>
            <person name="Lutzoni F."/>
            <person name="Magnuson J."/>
            <person name="Mondo S."/>
            <person name="Nolan M."/>
            <person name="Ohm R."/>
            <person name="Pangilinan J."/>
            <person name="Park H.-J."/>
            <person name="Ramirez L."/>
            <person name="Alfaro M."/>
            <person name="Sun H."/>
            <person name="Tritt A."/>
            <person name="Yoshinaga Y."/>
            <person name="Zwiers L.-H."/>
            <person name="Turgeon B."/>
            <person name="Goodwin S."/>
            <person name="Spatafora J."/>
            <person name="Crous P."/>
            <person name="Grigoriev I."/>
        </authorList>
    </citation>
    <scope>NUCLEOTIDE SEQUENCE</scope>
    <source>
        <strain evidence="4 6">CBS 304.34</strain>
    </source>
</reference>
<feature type="compositionally biased region" description="Polar residues" evidence="2">
    <location>
        <begin position="631"/>
        <end position="643"/>
    </location>
</feature>
<feature type="compositionally biased region" description="Polar residues" evidence="2">
    <location>
        <begin position="1067"/>
        <end position="1083"/>
    </location>
</feature>
<feature type="compositionally biased region" description="Polar residues" evidence="2">
    <location>
        <begin position="100"/>
        <end position="119"/>
    </location>
</feature>
<name>A0A6A6YMY3_9PEZI</name>
<feature type="compositionally biased region" description="Low complexity" evidence="2">
    <location>
        <begin position="955"/>
        <end position="964"/>
    </location>
</feature>
<dbReference type="GO" id="GO:0000981">
    <property type="term" value="F:DNA-binding transcription factor activity, RNA polymerase II-specific"/>
    <property type="evidence" value="ECO:0007669"/>
    <property type="project" value="InterPro"/>
</dbReference>
<feature type="compositionally biased region" description="Acidic residues" evidence="2">
    <location>
        <begin position="898"/>
        <end position="912"/>
    </location>
</feature>
<feature type="compositionally biased region" description="Low complexity" evidence="2">
    <location>
        <begin position="1123"/>
        <end position="1132"/>
    </location>
</feature>
<feature type="compositionally biased region" description="Basic and acidic residues" evidence="2">
    <location>
        <begin position="647"/>
        <end position="657"/>
    </location>
</feature>
<feature type="region of interest" description="Disordered" evidence="2">
    <location>
        <begin position="290"/>
        <end position="371"/>
    </location>
</feature>
<reference evidence="6" key="2">
    <citation type="submission" date="2020-04" db="EMBL/GenBank/DDBJ databases">
        <authorList>
            <consortium name="NCBI Genome Project"/>
        </authorList>
    </citation>
    <scope>NUCLEOTIDE SEQUENCE</scope>
    <source>
        <strain evidence="6">CBS 304.34</strain>
    </source>
</reference>
<feature type="compositionally biased region" description="Basic and acidic residues" evidence="2">
    <location>
        <begin position="75"/>
        <end position="84"/>
    </location>
</feature>
<dbReference type="GO" id="GO:0008270">
    <property type="term" value="F:zinc ion binding"/>
    <property type="evidence" value="ECO:0007669"/>
    <property type="project" value="InterPro"/>
</dbReference>
<feature type="region of interest" description="Disordered" evidence="2">
    <location>
        <begin position="1"/>
        <end position="222"/>
    </location>
</feature>
<feature type="compositionally biased region" description="Basic and acidic residues" evidence="2">
    <location>
        <begin position="151"/>
        <end position="173"/>
    </location>
</feature>
<feature type="region of interest" description="Disordered" evidence="2">
    <location>
        <begin position="401"/>
        <end position="465"/>
    </location>
</feature>
<organism evidence="4">
    <name type="scientific">Mytilinidion resinicola</name>
    <dbReference type="NCBI Taxonomy" id="574789"/>
    <lineage>
        <taxon>Eukaryota</taxon>
        <taxon>Fungi</taxon>
        <taxon>Dikarya</taxon>
        <taxon>Ascomycota</taxon>
        <taxon>Pezizomycotina</taxon>
        <taxon>Dothideomycetes</taxon>
        <taxon>Pleosporomycetidae</taxon>
        <taxon>Mytilinidiales</taxon>
        <taxon>Mytilinidiaceae</taxon>
        <taxon>Mytilinidion</taxon>
    </lineage>
</organism>
<evidence type="ECO:0000256" key="2">
    <source>
        <dbReference type="SAM" id="MobiDB-lite"/>
    </source>
</evidence>
<feature type="region of interest" description="Disordered" evidence="2">
    <location>
        <begin position="583"/>
        <end position="1153"/>
    </location>
</feature>
<feature type="compositionally biased region" description="Low complexity" evidence="2">
    <location>
        <begin position="412"/>
        <end position="426"/>
    </location>
</feature>
<feature type="compositionally biased region" description="Acidic residues" evidence="2">
    <location>
        <begin position="815"/>
        <end position="841"/>
    </location>
</feature>
<evidence type="ECO:0000313" key="4">
    <source>
        <dbReference type="EMBL" id="KAF2810101.1"/>
    </source>
</evidence>
<dbReference type="AlphaFoldDB" id="A0A6A6YMY3"/>
<feature type="compositionally biased region" description="Polar residues" evidence="2">
    <location>
        <begin position="290"/>
        <end position="300"/>
    </location>
</feature>
<feature type="compositionally biased region" description="Basic and acidic residues" evidence="2">
    <location>
        <begin position="182"/>
        <end position="218"/>
    </location>
</feature>
<feature type="compositionally biased region" description="Low complexity" evidence="2">
    <location>
        <begin position="454"/>
        <end position="465"/>
    </location>
</feature>
<feature type="compositionally biased region" description="Polar residues" evidence="2">
    <location>
        <begin position="55"/>
        <end position="72"/>
    </location>
</feature>
<dbReference type="InterPro" id="IPR036864">
    <property type="entry name" value="Zn2-C6_fun-type_DNA-bd_sf"/>
</dbReference>
<evidence type="ECO:0000256" key="1">
    <source>
        <dbReference type="ARBA" id="ARBA00023242"/>
    </source>
</evidence>
<feature type="compositionally biased region" description="Low complexity" evidence="2">
    <location>
        <begin position="8"/>
        <end position="26"/>
    </location>
</feature>
<keyword evidence="5" id="KW-1185">Reference proteome</keyword>
<feature type="compositionally biased region" description="Polar residues" evidence="2">
    <location>
        <begin position="607"/>
        <end position="623"/>
    </location>
</feature>
<evidence type="ECO:0000313" key="6">
    <source>
        <dbReference type="RefSeq" id="XP_033577065.1"/>
    </source>
</evidence>
<dbReference type="CDD" id="cd00067">
    <property type="entry name" value="GAL4"/>
    <property type="match status" value="1"/>
</dbReference>
<dbReference type="Proteomes" id="UP000504636">
    <property type="component" value="Unplaced"/>
</dbReference>
<sequence length="1153" mass="124095">MTKYGHASRTSSTTSKQTSKSKPRSTALGDNGTAKPTPKYNTQRRDPVAEGQEIRTPQKSRTGPSISVSNLVSAVEEKQRRRSTDSSQNSPETQRRAPTAEQTVESSPLATNGQNTPGKASTLKKPSKTSYNLMTPHGKQSEGGKTSTAQKRKDMAENRIAKLKEKQEGEKRRQASITSWKEVNEAEKRLNDHTKREKDAERSLSREISFRSSQEGDIRSQATPSSVRLINYGVMQPARKSCDTCHARNQECDGTEPCNYCTKNGLGPCLNSSALSFTLSQALSRSVTPITPIPNRQTTIPFPRDKGKGKLVESSPELARGSTNELSKTVRASSAVANNKKMSQMQDKGFVAKSSPLASRRESEQLAIETSESLNRVNLHNTKAGPSKTLGSKKDLRDDLNEREASQSDNQSPNPSASTATPSASTREGVLQSLEKLDQGTSIISPAKRDESAPSRSVSSFQSSARRSVSFQKDIEILEEPKDPTPRVASALGILKKASVKGQPLITPVRRLANGMSSQEQPLGTTPSRASKADKDITLSVSNLRRTSSQEPGTLRRKFLHVAIPAVSVPDVQAQRERILARQKSGSLTAETRLAPATPSDEAIVAPTTNKETMDNMSNSTVPTPEPKSSAIETKASSQNSLLQAIESKKSKSRSPELARVTPKRRGRPPKKKTSPPQDAEQESSHLSPSRKQSSEELQIAHEIQAAETRKLSELAEQKEPEATKPITVLMSDEPNSELNIVEPTVLEKPQQVVETENTSRPHTAELEPSQATSPAATEMSYESETDALDNVKTPVQTPPEAPGKNKPTTAGAQESDESESESESDSESDSDSEPEVEEEEATKPLAAKPRTDGAENWDLSEAEEEEKPAKPAQASPQPARKPAQFVSQTSSEASSSDVDDESDEESSDDEEPAKVIKPGTLALADEDVEMKDADSVPPSSPPEIPAQPRETSKSSSSSSSASSSDDEASDESTPVPSRPGGTTKTDLASSSSQELGSPSRTVPTTRPALVSTSKIPLPPPKTLPPSLRESSASTPNPPVPPQRASQPPPKLSAPTPIPRPPDRSRVSAQSFPSITEQLSRVRSTPKPEPKPFNLATSSLNRIKKGGGKTERGDESSLDESSSDSSSESSASEDGKAPPPKPGLFRRFGLLNR</sequence>
<proteinExistence type="predicted"/>
<gene>
    <name evidence="4 6" type="ORF">BDZ99DRAFT_304343</name>
</gene>
<keyword evidence="1" id="KW-0539">Nucleus</keyword>
<feature type="compositionally biased region" description="Basic and acidic residues" evidence="2">
    <location>
        <begin position="708"/>
        <end position="723"/>
    </location>
</feature>
<dbReference type="SMART" id="SM00066">
    <property type="entry name" value="GAL4"/>
    <property type="match status" value="1"/>
</dbReference>